<evidence type="ECO:0000256" key="4">
    <source>
        <dbReference type="ARBA" id="ARBA00022679"/>
    </source>
</evidence>
<dbReference type="Gene3D" id="3.30.565.10">
    <property type="entry name" value="Histidine kinase-like ATPase, C-terminal domain"/>
    <property type="match status" value="1"/>
</dbReference>
<sequence>MLTISDQLFTLQFNIYVLYPILFLIVTVSLLIYTLRTSIEEDFKFWLKLIFGMPIVVGLAEIFARSSVYHQGAMFWWTVGECTEFLFTILTLGWTIVLIGKQHLIRGMRKYLLFFPFLLVLPFLLMNNGIFTQEISSATYGFGGFERVQGDLYFVLVIWIAGLNSISGILIAWYRFHTKDKLRKKQADLFLIGFVITMVINVSATATHGLQIGGFHLPYGGAIYLLPVTISIGLGVIKYRIYFVNPATLAENVIKTISEIVFVVNPNNYKIEYVSGATEKTLGYTTEKIGDMKLDELFGEYWQKVLESTIQPVVTNIKEREYTDLEVRSADGEMVPLQLSISAYKNLGNVYGIIIVATDLRETRELLDVAAERNKLSMIQESITEGVIGLDYERNILHINSAALRLLDRSDDVIGMDADEVFTLYDQGKKVDINDLVPNRKYKQDEVVARLVDIELVNGETRRTVNLISSAIKEGKDVDFGAILTIYDRSAERELERMKSDFVAMAAHELRTPLTAIYGYLGLLVDELKEAINQDQLRYLTNSVNSVKRLSVLIDDIIMISHIEKGEVRLEKELIRIEDLIGDVVKQKISQAAEKGLTIKFVMPDPKLPEVLIDPNRISTVLSNLIDNSIKFSDQGEITIDTNYRESDKTVSVMVQDTGIGIPSESLPHVFDKFYHVASVKEMQTSGHGLGLYLAKEMVNMHHGEIVAESNGLGQGATFKFTIPVG</sequence>
<evidence type="ECO:0000313" key="10">
    <source>
        <dbReference type="EMBL" id="MCA9391950.1"/>
    </source>
</evidence>
<dbReference type="PANTHER" id="PTHR43711:SF1">
    <property type="entry name" value="HISTIDINE KINASE 1"/>
    <property type="match status" value="1"/>
</dbReference>
<evidence type="ECO:0000259" key="9">
    <source>
        <dbReference type="PROSITE" id="PS50112"/>
    </source>
</evidence>
<feature type="domain" description="Histidine kinase" evidence="8">
    <location>
        <begin position="505"/>
        <end position="726"/>
    </location>
</feature>
<evidence type="ECO:0000256" key="1">
    <source>
        <dbReference type="ARBA" id="ARBA00000085"/>
    </source>
</evidence>
<dbReference type="InterPro" id="IPR035965">
    <property type="entry name" value="PAS-like_dom_sf"/>
</dbReference>
<dbReference type="Proteomes" id="UP000751518">
    <property type="component" value="Unassembled WGS sequence"/>
</dbReference>
<reference evidence="10" key="2">
    <citation type="journal article" date="2021" name="Microbiome">
        <title>Successional dynamics and alternative stable states in a saline activated sludge microbial community over 9 years.</title>
        <authorList>
            <person name="Wang Y."/>
            <person name="Ye J."/>
            <person name="Ju F."/>
            <person name="Liu L."/>
            <person name="Boyd J.A."/>
            <person name="Deng Y."/>
            <person name="Parks D.H."/>
            <person name="Jiang X."/>
            <person name="Yin X."/>
            <person name="Woodcroft B.J."/>
            <person name="Tyson G.W."/>
            <person name="Hugenholtz P."/>
            <person name="Polz M.F."/>
            <person name="Zhang T."/>
        </authorList>
    </citation>
    <scope>NUCLEOTIDE SEQUENCE</scope>
    <source>
        <strain evidence="10">HKST-UBA03</strain>
    </source>
</reference>
<feature type="transmembrane region" description="Helical" evidence="7">
    <location>
        <begin position="152"/>
        <end position="176"/>
    </location>
</feature>
<feature type="transmembrane region" description="Helical" evidence="7">
    <location>
        <begin position="75"/>
        <end position="99"/>
    </location>
</feature>
<dbReference type="FunFam" id="3.30.565.10:FF:000006">
    <property type="entry name" value="Sensor histidine kinase WalK"/>
    <property type="match status" value="1"/>
</dbReference>
<evidence type="ECO:0000256" key="3">
    <source>
        <dbReference type="ARBA" id="ARBA00022553"/>
    </source>
</evidence>
<organism evidence="10 11">
    <name type="scientific">candidate division WWE3 bacterium</name>
    <dbReference type="NCBI Taxonomy" id="2053526"/>
    <lineage>
        <taxon>Bacteria</taxon>
        <taxon>Katanobacteria</taxon>
    </lineage>
</organism>
<evidence type="ECO:0000256" key="2">
    <source>
        <dbReference type="ARBA" id="ARBA00012438"/>
    </source>
</evidence>
<dbReference type="SMART" id="SM00387">
    <property type="entry name" value="HATPase_c"/>
    <property type="match status" value="1"/>
</dbReference>
<dbReference type="SMART" id="SM00388">
    <property type="entry name" value="HisKA"/>
    <property type="match status" value="1"/>
</dbReference>
<dbReference type="Pfam" id="PF02518">
    <property type="entry name" value="HATPase_c"/>
    <property type="match status" value="1"/>
</dbReference>
<dbReference type="InterPro" id="IPR050736">
    <property type="entry name" value="Sensor_HK_Regulatory"/>
</dbReference>
<dbReference type="Gene3D" id="1.10.287.130">
    <property type="match status" value="1"/>
</dbReference>
<proteinExistence type="predicted"/>
<name>A0A955LK23_UNCKA</name>
<dbReference type="EMBL" id="JAGQKZ010000011">
    <property type="protein sequence ID" value="MCA9391950.1"/>
    <property type="molecule type" value="Genomic_DNA"/>
</dbReference>
<dbReference type="InterPro" id="IPR036097">
    <property type="entry name" value="HisK_dim/P_sf"/>
</dbReference>
<dbReference type="Gene3D" id="3.30.450.20">
    <property type="entry name" value="PAS domain"/>
    <property type="match status" value="2"/>
</dbReference>
<gene>
    <name evidence="10" type="ORF">KC614_01970</name>
</gene>
<comment type="caution">
    <text evidence="10">The sequence shown here is derived from an EMBL/GenBank/DDBJ whole genome shotgun (WGS) entry which is preliminary data.</text>
</comment>
<evidence type="ECO:0000259" key="8">
    <source>
        <dbReference type="PROSITE" id="PS50109"/>
    </source>
</evidence>
<evidence type="ECO:0000256" key="6">
    <source>
        <dbReference type="ARBA" id="ARBA00023012"/>
    </source>
</evidence>
<feature type="domain" description="PAS" evidence="9">
    <location>
        <begin position="246"/>
        <end position="289"/>
    </location>
</feature>
<dbReference type="InterPro" id="IPR000014">
    <property type="entry name" value="PAS"/>
</dbReference>
<evidence type="ECO:0000256" key="7">
    <source>
        <dbReference type="SAM" id="Phobius"/>
    </source>
</evidence>
<dbReference type="PANTHER" id="PTHR43711">
    <property type="entry name" value="TWO-COMPONENT HISTIDINE KINASE"/>
    <property type="match status" value="1"/>
</dbReference>
<feature type="transmembrane region" description="Helical" evidence="7">
    <location>
        <begin position="216"/>
        <end position="237"/>
    </location>
</feature>
<evidence type="ECO:0000256" key="5">
    <source>
        <dbReference type="ARBA" id="ARBA00022777"/>
    </source>
</evidence>
<protein>
    <recommendedName>
        <fullName evidence="2">histidine kinase</fullName>
        <ecNumber evidence="2">2.7.13.3</ecNumber>
    </recommendedName>
</protein>
<dbReference type="EC" id="2.7.13.3" evidence="2"/>
<feature type="transmembrane region" description="Helical" evidence="7">
    <location>
        <begin position="188"/>
        <end position="210"/>
    </location>
</feature>
<keyword evidence="4" id="KW-0808">Transferase</keyword>
<reference evidence="10" key="1">
    <citation type="submission" date="2020-04" db="EMBL/GenBank/DDBJ databases">
        <authorList>
            <person name="Zhang T."/>
        </authorList>
    </citation>
    <scope>NUCLEOTIDE SEQUENCE</scope>
    <source>
        <strain evidence="10">HKST-UBA03</strain>
    </source>
</reference>
<dbReference type="CDD" id="cd00082">
    <property type="entry name" value="HisKA"/>
    <property type="match status" value="1"/>
</dbReference>
<dbReference type="SUPFAM" id="SSF55874">
    <property type="entry name" value="ATPase domain of HSP90 chaperone/DNA topoisomerase II/histidine kinase"/>
    <property type="match status" value="1"/>
</dbReference>
<dbReference type="PRINTS" id="PR00344">
    <property type="entry name" value="BCTRLSENSOR"/>
</dbReference>
<keyword evidence="7" id="KW-0472">Membrane</keyword>
<feature type="transmembrane region" description="Helical" evidence="7">
    <location>
        <begin position="15"/>
        <end position="33"/>
    </location>
</feature>
<dbReference type="CDD" id="cd00130">
    <property type="entry name" value="PAS"/>
    <property type="match status" value="2"/>
</dbReference>
<evidence type="ECO:0000313" key="11">
    <source>
        <dbReference type="Proteomes" id="UP000751518"/>
    </source>
</evidence>
<dbReference type="SUPFAM" id="SSF47384">
    <property type="entry name" value="Homodimeric domain of signal transducing histidine kinase"/>
    <property type="match status" value="1"/>
</dbReference>
<dbReference type="SMART" id="SM00091">
    <property type="entry name" value="PAS"/>
    <property type="match status" value="2"/>
</dbReference>
<dbReference type="InterPro" id="IPR005467">
    <property type="entry name" value="His_kinase_dom"/>
</dbReference>
<dbReference type="PROSITE" id="PS50112">
    <property type="entry name" value="PAS"/>
    <property type="match status" value="1"/>
</dbReference>
<keyword evidence="7" id="KW-1133">Transmembrane helix</keyword>
<accession>A0A955LK23</accession>
<dbReference type="InterPro" id="IPR004358">
    <property type="entry name" value="Sig_transdc_His_kin-like_C"/>
</dbReference>
<keyword evidence="5" id="KW-0418">Kinase</keyword>
<keyword evidence="7" id="KW-0812">Transmembrane</keyword>
<dbReference type="InterPro" id="IPR036890">
    <property type="entry name" value="HATPase_C_sf"/>
</dbReference>
<dbReference type="Pfam" id="PF13426">
    <property type="entry name" value="PAS_9"/>
    <property type="match status" value="2"/>
</dbReference>
<feature type="transmembrane region" description="Helical" evidence="7">
    <location>
        <begin position="45"/>
        <end position="63"/>
    </location>
</feature>
<dbReference type="AlphaFoldDB" id="A0A955LK23"/>
<keyword evidence="3" id="KW-0597">Phosphoprotein</keyword>
<dbReference type="SUPFAM" id="SSF55785">
    <property type="entry name" value="PYP-like sensor domain (PAS domain)"/>
    <property type="match status" value="2"/>
</dbReference>
<dbReference type="NCBIfam" id="TIGR00229">
    <property type="entry name" value="sensory_box"/>
    <property type="match status" value="1"/>
</dbReference>
<keyword evidence="6" id="KW-0902">Two-component regulatory system</keyword>
<dbReference type="PROSITE" id="PS50109">
    <property type="entry name" value="HIS_KIN"/>
    <property type="match status" value="1"/>
</dbReference>
<dbReference type="GO" id="GO:0000155">
    <property type="term" value="F:phosphorelay sensor kinase activity"/>
    <property type="evidence" value="ECO:0007669"/>
    <property type="project" value="InterPro"/>
</dbReference>
<dbReference type="Pfam" id="PF00512">
    <property type="entry name" value="HisKA"/>
    <property type="match status" value="1"/>
</dbReference>
<dbReference type="InterPro" id="IPR003594">
    <property type="entry name" value="HATPase_dom"/>
</dbReference>
<comment type="catalytic activity">
    <reaction evidence="1">
        <text>ATP + protein L-histidine = ADP + protein N-phospho-L-histidine.</text>
        <dbReference type="EC" id="2.7.13.3"/>
    </reaction>
</comment>
<feature type="transmembrane region" description="Helical" evidence="7">
    <location>
        <begin position="111"/>
        <end position="132"/>
    </location>
</feature>
<dbReference type="InterPro" id="IPR003661">
    <property type="entry name" value="HisK_dim/P_dom"/>
</dbReference>